<protein>
    <submittedName>
        <fullName evidence="3">Uncharacterized protein</fullName>
    </submittedName>
</protein>
<evidence type="ECO:0000313" key="3">
    <source>
        <dbReference type="EMBL" id="KIW32376.1"/>
    </source>
</evidence>
<keyword evidence="4" id="KW-1185">Reference proteome</keyword>
<dbReference type="Proteomes" id="UP000054466">
    <property type="component" value="Unassembled WGS sequence"/>
</dbReference>
<evidence type="ECO:0000256" key="2">
    <source>
        <dbReference type="SAM" id="Phobius"/>
    </source>
</evidence>
<feature type="region of interest" description="Disordered" evidence="1">
    <location>
        <begin position="168"/>
        <end position="194"/>
    </location>
</feature>
<accession>A0A0D1ZW24</accession>
<dbReference type="RefSeq" id="XP_016252592.1">
    <property type="nucleotide sequence ID" value="XM_016390690.1"/>
</dbReference>
<reference evidence="3 4" key="1">
    <citation type="submission" date="2015-01" db="EMBL/GenBank/DDBJ databases">
        <title>The Genome Sequence of Cladophialophora immunda CBS83496.</title>
        <authorList>
            <consortium name="The Broad Institute Genomics Platform"/>
            <person name="Cuomo C."/>
            <person name="de Hoog S."/>
            <person name="Gorbushina A."/>
            <person name="Stielow B."/>
            <person name="Teixiera M."/>
            <person name="Abouelleil A."/>
            <person name="Chapman S.B."/>
            <person name="Priest M."/>
            <person name="Young S.K."/>
            <person name="Wortman J."/>
            <person name="Nusbaum C."/>
            <person name="Birren B."/>
        </authorList>
    </citation>
    <scope>NUCLEOTIDE SEQUENCE [LARGE SCALE GENOMIC DNA]</scope>
    <source>
        <strain evidence="3 4">CBS 83496</strain>
    </source>
</reference>
<feature type="compositionally biased region" description="Basic and acidic residues" evidence="1">
    <location>
        <begin position="185"/>
        <end position="194"/>
    </location>
</feature>
<dbReference type="HOGENOM" id="CLU_868866_0_0_1"/>
<dbReference type="EMBL" id="KN847041">
    <property type="protein sequence ID" value="KIW32376.1"/>
    <property type="molecule type" value="Genomic_DNA"/>
</dbReference>
<dbReference type="VEuPathDB" id="FungiDB:PV07_03928"/>
<evidence type="ECO:0000313" key="4">
    <source>
        <dbReference type="Proteomes" id="UP000054466"/>
    </source>
</evidence>
<sequence>MVSPGKRRDSQAVRNYEARPAVEWGSFRDGCILWIRDRASVDRHIPSLTDGFRMDDWVYDHPCVVLRFYKHDVKGEMVKVAPVTAHPQKSPGEYIPIAPLNARNGCQLTLRNKRALEKPSYVKKICFEIDARMLALFSGVSADTFRLTKGSMKLLLAKMPPVIEWAVPEPPSSSSNGNTVLPHGASDHRTNSTPERLNRDVEAQSLLGHPDSQVTGYGSTGFLGKSSYVARTQQIRCIAELVLKLMLCIPMLLVLIACVTARFIGDFMLRGPVTTYDAAGKLLLALWTISLADMVGDY</sequence>
<name>A0A0D1ZW24_9EURO</name>
<organism evidence="3 4">
    <name type="scientific">Cladophialophora immunda</name>
    <dbReference type="NCBI Taxonomy" id="569365"/>
    <lineage>
        <taxon>Eukaryota</taxon>
        <taxon>Fungi</taxon>
        <taxon>Dikarya</taxon>
        <taxon>Ascomycota</taxon>
        <taxon>Pezizomycotina</taxon>
        <taxon>Eurotiomycetes</taxon>
        <taxon>Chaetothyriomycetidae</taxon>
        <taxon>Chaetothyriales</taxon>
        <taxon>Herpotrichiellaceae</taxon>
        <taxon>Cladophialophora</taxon>
    </lineage>
</organism>
<dbReference type="AlphaFoldDB" id="A0A0D1ZW24"/>
<keyword evidence="2" id="KW-0472">Membrane</keyword>
<gene>
    <name evidence="3" type="ORF">PV07_03928</name>
</gene>
<keyword evidence="2" id="KW-0812">Transmembrane</keyword>
<feature type="transmembrane region" description="Helical" evidence="2">
    <location>
        <begin position="241"/>
        <end position="264"/>
    </location>
</feature>
<dbReference type="GeneID" id="27343122"/>
<dbReference type="OrthoDB" id="10571824at2759"/>
<evidence type="ECO:0000256" key="1">
    <source>
        <dbReference type="SAM" id="MobiDB-lite"/>
    </source>
</evidence>
<keyword evidence="2" id="KW-1133">Transmembrane helix</keyword>
<proteinExistence type="predicted"/>